<organism evidence="8 9">
    <name type="scientific">Adiantum capillus-veneris</name>
    <name type="common">Maidenhair fern</name>
    <dbReference type="NCBI Taxonomy" id="13818"/>
    <lineage>
        <taxon>Eukaryota</taxon>
        <taxon>Viridiplantae</taxon>
        <taxon>Streptophyta</taxon>
        <taxon>Embryophyta</taxon>
        <taxon>Tracheophyta</taxon>
        <taxon>Polypodiopsida</taxon>
        <taxon>Polypodiidae</taxon>
        <taxon>Polypodiales</taxon>
        <taxon>Pteridineae</taxon>
        <taxon>Pteridaceae</taxon>
        <taxon>Vittarioideae</taxon>
        <taxon>Adiantum</taxon>
    </lineage>
</organism>
<evidence type="ECO:0000256" key="3">
    <source>
        <dbReference type="ARBA" id="ARBA00022833"/>
    </source>
</evidence>
<keyword evidence="3" id="KW-0862">Zinc</keyword>
<evidence type="ECO:0000256" key="1">
    <source>
        <dbReference type="ARBA" id="ARBA00022723"/>
    </source>
</evidence>
<reference evidence="8" key="1">
    <citation type="submission" date="2021-01" db="EMBL/GenBank/DDBJ databases">
        <title>Adiantum capillus-veneris genome.</title>
        <authorList>
            <person name="Fang Y."/>
            <person name="Liao Q."/>
        </authorList>
    </citation>
    <scope>NUCLEOTIDE SEQUENCE</scope>
    <source>
        <strain evidence="8">H3</strain>
        <tissue evidence="8">Leaf</tissue>
    </source>
</reference>
<dbReference type="AlphaFoldDB" id="A0A9D4ZLP4"/>
<evidence type="ECO:0000256" key="5">
    <source>
        <dbReference type="SAM" id="Coils"/>
    </source>
</evidence>
<dbReference type="InterPro" id="IPR013083">
    <property type="entry name" value="Znf_RING/FYVE/PHD"/>
</dbReference>
<dbReference type="OrthoDB" id="8062037at2759"/>
<dbReference type="Pfam" id="PF13639">
    <property type="entry name" value="zf-RING_2"/>
    <property type="match status" value="1"/>
</dbReference>
<dbReference type="PANTHER" id="PTHR47344:SF1">
    <property type="entry name" value="RING ZINC FINGER PROTEIN-RELATED"/>
    <property type="match status" value="1"/>
</dbReference>
<keyword evidence="5" id="KW-0175">Coiled coil</keyword>
<dbReference type="SUPFAM" id="SSF57850">
    <property type="entry name" value="RING/U-box"/>
    <property type="match status" value="1"/>
</dbReference>
<keyword evidence="1" id="KW-0479">Metal-binding</keyword>
<dbReference type="PROSITE" id="PS50089">
    <property type="entry name" value="ZF_RING_2"/>
    <property type="match status" value="1"/>
</dbReference>
<dbReference type="SMART" id="SM00744">
    <property type="entry name" value="RINGv"/>
    <property type="match status" value="1"/>
</dbReference>
<dbReference type="InterPro" id="IPR001841">
    <property type="entry name" value="Znf_RING"/>
</dbReference>
<feature type="domain" description="RING-type" evidence="7">
    <location>
        <begin position="11"/>
        <end position="58"/>
    </location>
</feature>
<evidence type="ECO:0000313" key="8">
    <source>
        <dbReference type="EMBL" id="KAI5077786.1"/>
    </source>
</evidence>
<sequence length="676" mass="74247">MGDSSQGKVICAICYEEAKPSIEELQSISLCGHVFHELCLQQWLEYCPRGKFTCPLCKQQCADKDVHRLYFQSATEATQACQESCSGLPCNGDDVGALQATVHKLTGQLLANKSSMEAYQEQLQESSKQLSLCILRAERAESDQAEANKEKCSLKDTVSRIQEELKRSTAERCKLLERNSLLTKELASVNLTQNLDVNEDDIARMARVGCSNKDDVINTLTRSLIVRNRAYKDLMAKCNGLGTGENKALRQCEKAAERIKALKARVLKLERCLEDKENGALSSLKVAPGLCHNDSEASVLPTKKTSGSFGASKPPLPLQLSSHIKEISVEPVELRNSSNIFRDASWLHKDVAIQFADRSKSINLSHIVTKDVSKDAGLLSHPDANNDYSRDLLERTSKSDEFTSAQRYGTKLDKTVILRDMDSCADELSRPQYPVTIRKEVRNSASTMSETGTTTSIRDIVPPNPSKWCKQSLVCVESSSSSAGTFIAVGANGRGGQVKVLRPAPMLKVGGKACDSWLRSAKKMKSARSVQQGGSQQGSLQIEHFFGDKVLYMLEKLRGRAGDRLSCEGSTLRDEPFSGSQACSVTPCGDRPHGMMMMMDHGSHGGALISTTPSNVQGEGGPDSDLRRHSEQRKRWRAHSVQNANIPSNENMVGQILCSESDLAIMSVDVRANDWH</sequence>
<dbReference type="Proteomes" id="UP000886520">
    <property type="component" value="Chromosome 7"/>
</dbReference>
<evidence type="ECO:0000313" key="9">
    <source>
        <dbReference type="Proteomes" id="UP000886520"/>
    </source>
</evidence>
<evidence type="ECO:0000256" key="6">
    <source>
        <dbReference type="SAM" id="MobiDB-lite"/>
    </source>
</evidence>
<protein>
    <recommendedName>
        <fullName evidence="7">RING-type domain-containing protein</fullName>
    </recommendedName>
</protein>
<dbReference type="GO" id="GO:0008270">
    <property type="term" value="F:zinc ion binding"/>
    <property type="evidence" value="ECO:0007669"/>
    <property type="project" value="UniProtKB-KW"/>
</dbReference>
<dbReference type="CDD" id="cd16448">
    <property type="entry name" value="RING-H2"/>
    <property type="match status" value="1"/>
</dbReference>
<name>A0A9D4ZLP4_ADICA</name>
<feature type="coiled-coil region" evidence="5">
    <location>
        <begin position="245"/>
        <end position="279"/>
    </location>
</feature>
<comment type="caution">
    <text evidence="8">The sequence shown here is derived from an EMBL/GenBank/DDBJ whole genome shotgun (WGS) entry which is preliminary data.</text>
</comment>
<dbReference type="Gene3D" id="3.30.40.10">
    <property type="entry name" value="Zinc/RING finger domain, C3HC4 (zinc finger)"/>
    <property type="match status" value="1"/>
</dbReference>
<dbReference type="InterPro" id="IPR011016">
    <property type="entry name" value="Znf_RING-CH"/>
</dbReference>
<accession>A0A9D4ZLP4</accession>
<feature type="region of interest" description="Disordered" evidence="6">
    <location>
        <begin position="613"/>
        <end position="639"/>
    </location>
</feature>
<proteinExistence type="predicted"/>
<dbReference type="SMART" id="SM00184">
    <property type="entry name" value="RING"/>
    <property type="match status" value="1"/>
</dbReference>
<keyword evidence="9" id="KW-1185">Reference proteome</keyword>
<evidence type="ECO:0000256" key="2">
    <source>
        <dbReference type="ARBA" id="ARBA00022771"/>
    </source>
</evidence>
<evidence type="ECO:0000256" key="4">
    <source>
        <dbReference type="PROSITE-ProRule" id="PRU00175"/>
    </source>
</evidence>
<dbReference type="EMBL" id="JABFUD020000007">
    <property type="protein sequence ID" value="KAI5077786.1"/>
    <property type="molecule type" value="Genomic_DNA"/>
</dbReference>
<evidence type="ECO:0000259" key="7">
    <source>
        <dbReference type="PROSITE" id="PS50089"/>
    </source>
</evidence>
<keyword evidence="2 4" id="KW-0863">Zinc-finger</keyword>
<dbReference type="PANTHER" id="PTHR47344">
    <property type="entry name" value="RING ZINC FINGER PROTEIN-RELATED"/>
    <property type="match status" value="1"/>
</dbReference>
<gene>
    <name evidence="8" type="ORF">GOP47_0007610</name>
</gene>